<protein>
    <recommendedName>
        <fullName evidence="5">Lipoprotein</fullName>
    </recommendedName>
</protein>
<evidence type="ECO:0000256" key="2">
    <source>
        <dbReference type="SAM" id="SignalP"/>
    </source>
</evidence>
<feature type="compositionally biased region" description="Pro residues" evidence="1">
    <location>
        <begin position="175"/>
        <end position="185"/>
    </location>
</feature>
<dbReference type="AlphaFoldDB" id="A0A849ADK2"/>
<dbReference type="RefSeq" id="WP_171151079.1">
    <property type="nucleotide sequence ID" value="NZ_JABENB010000001.1"/>
</dbReference>
<dbReference type="Proteomes" id="UP000557772">
    <property type="component" value="Unassembled WGS sequence"/>
</dbReference>
<comment type="caution">
    <text evidence="3">The sequence shown here is derived from an EMBL/GenBank/DDBJ whole genome shotgun (WGS) entry which is preliminary data.</text>
</comment>
<accession>A0A849ADK2</accession>
<evidence type="ECO:0008006" key="5">
    <source>
        <dbReference type="Google" id="ProtNLM"/>
    </source>
</evidence>
<evidence type="ECO:0000313" key="4">
    <source>
        <dbReference type="Proteomes" id="UP000557772"/>
    </source>
</evidence>
<dbReference type="EMBL" id="JABENB010000001">
    <property type="protein sequence ID" value="NNG37833.1"/>
    <property type="molecule type" value="Genomic_DNA"/>
</dbReference>
<keyword evidence="2" id="KW-0732">Signal</keyword>
<feature type="chain" id="PRO_5032659661" description="Lipoprotein" evidence="2">
    <location>
        <begin position="26"/>
        <end position="185"/>
    </location>
</feature>
<name>A0A849ADK2_9MICO</name>
<sequence length="185" mass="18688">MTQRLPLSHSKASRAALGALTLATAATTLSGCMYLSPDQTTKSYIASDGTTAKVGDVQLQNVLIVTSDKGQPGTLSGLAVNNSQAPVKLTISSPGAAKREITIAGSTAVRLDGKPNGDDKAAVSPAVSISSVASQPGLAQQVVFSTPGSGPTQVQVPIMLDQPPYGSAEPSHPTFTPPPTTGHGE</sequence>
<dbReference type="PROSITE" id="PS51257">
    <property type="entry name" value="PROKAR_LIPOPROTEIN"/>
    <property type="match status" value="1"/>
</dbReference>
<gene>
    <name evidence="3" type="ORF">HJ588_00900</name>
</gene>
<proteinExistence type="predicted"/>
<keyword evidence="4" id="KW-1185">Reference proteome</keyword>
<feature type="signal peptide" evidence="2">
    <location>
        <begin position="1"/>
        <end position="25"/>
    </location>
</feature>
<feature type="region of interest" description="Disordered" evidence="1">
    <location>
        <begin position="147"/>
        <end position="185"/>
    </location>
</feature>
<evidence type="ECO:0000256" key="1">
    <source>
        <dbReference type="SAM" id="MobiDB-lite"/>
    </source>
</evidence>
<reference evidence="3 4" key="1">
    <citation type="submission" date="2020-05" db="EMBL/GenBank/DDBJ databases">
        <title>Flexivirga sp. ID2601S isolated from air conditioner.</title>
        <authorList>
            <person name="Kim D.H."/>
        </authorList>
    </citation>
    <scope>NUCLEOTIDE SEQUENCE [LARGE SCALE GENOMIC DNA]</scope>
    <source>
        <strain evidence="3 4">ID2601S</strain>
    </source>
</reference>
<organism evidence="3 4">
    <name type="scientific">Flexivirga aerilata</name>
    <dbReference type="NCBI Taxonomy" id="1656889"/>
    <lineage>
        <taxon>Bacteria</taxon>
        <taxon>Bacillati</taxon>
        <taxon>Actinomycetota</taxon>
        <taxon>Actinomycetes</taxon>
        <taxon>Micrococcales</taxon>
        <taxon>Dermacoccaceae</taxon>
        <taxon>Flexivirga</taxon>
    </lineage>
</organism>
<evidence type="ECO:0000313" key="3">
    <source>
        <dbReference type="EMBL" id="NNG37833.1"/>
    </source>
</evidence>